<feature type="region of interest" description="Disordered" evidence="1">
    <location>
        <begin position="138"/>
        <end position="190"/>
    </location>
</feature>
<dbReference type="Proteomes" id="UP000549695">
    <property type="component" value="Unassembled WGS sequence"/>
</dbReference>
<evidence type="ECO:0000256" key="1">
    <source>
        <dbReference type="SAM" id="MobiDB-lite"/>
    </source>
</evidence>
<dbReference type="EMBL" id="JACCCZ010000001">
    <property type="protein sequence ID" value="NYG00847.1"/>
    <property type="molecule type" value="Genomic_DNA"/>
</dbReference>
<dbReference type="AlphaFoldDB" id="A0A852VWN0"/>
<dbReference type="RefSeq" id="WP_179760453.1">
    <property type="nucleotide sequence ID" value="NZ_BAAAJZ010000008.1"/>
</dbReference>
<comment type="caution">
    <text evidence="2">The sequence shown here is derived from an EMBL/GenBank/DDBJ whole genome shotgun (WGS) entry which is preliminary data.</text>
</comment>
<proteinExistence type="predicted"/>
<reference evidence="2 3" key="1">
    <citation type="submission" date="2020-07" db="EMBL/GenBank/DDBJ databases">
        <title>Sequencing the genomes of 1000 actinobacteria strains.</title>
        <authorList>
            <person name="Klenk H.-P."/>
        </authorList>
    </citation>
    <scope>NUCLEOTIDE SEQUENCE [LARGE SCALE GENOMIC DNA]</scope>
    <source>
        <strain evidence="2 3">DSM 44749</strain>
    </source>
</reference>
<name>A0A852VWN0_PSEA5</name>
<keyword evidence="3" id="KW-1185">Reference proteome</keyword>
<dbReference type="GeneID" id="98050941"/>
<gene>
    <name evidence="2" type="ORF">HDA37_001132</name>
</gene>
<evidence type="ECO:0000313" key="3">
    <source>
        <dbReference type="Proteomes" id="UP000549695"/>
    </source>
</evidence>
<evidence type="ECO:0000313" key="2">
    <source>
        <dbReference type="EMBL" id="NYG00847.1"/>
    </source>
</evidence>
<accession>A0A852VWN0</accession>
<protein>
    <submittedName>
        <fullName evidence="2">Uncharacterized protein</fullName>
    </submittedName>
</protein>
<organism evidence="2 3">
    <name type="scientific">Pseudonocardia alni</name>
    <name type="common">Amycolata alni</name>
    <dbReference type="NCBI Taxonomy" id="33907"/>
    <lineage>
        <taxon>Bacteria</taxon>
        <taxon>Bacillati</taxon>
        <taxon>Actinomycetota</taxon>
        <taxon>Actinomycetes</taxon>
        <taxon>Pseudonocardiales</taxon>
        <taxon>Pseudonocardiaceae</taxon>
        <taxon>Pseudonocardia</taxon>
    </lineage>
</organism>
<sequence>MITNRRGRPLSHLVVGSVVMIALVAALTSAGMLSLAQARQTVTSAQEQPTASAVTAGPALADLFPTPPLPTLVIPDVPLPTPEPELTAADRCDDPDWWNSRTTGDPSDYVAACGTWPSWIDRGDALCRPGEQDCDTALEPHGSGAAPYTGPTEGRAWSPEYGYYEGRTDGPTNSNGEPCMQGRDNNDPNC</sequence>